<evidence type="ECO:0000256" key="1">
    <source>
        <dbReference type="SAM" id="MobiDB-lite"/>
    </source>
</evidence>
<protein>
    <submittedName>
        <fullName evidence="2">Uncharacterized protein</fullName>
    </submittedName>
</protein>
<evidence type="ECO:0000313" key="2">
    <source>
        <dbReference type="EMBL" id="KOF89823.1"/>
    </source>
</evidence>
<feature type="compositionally biased region" description="Basic and acidic residues" evidence="1">
    <location>
        <begin position="18"/>
        <end position="37"/>
    </location>
</feature>
<dbReference type="EMBL" id="KQ417917">
    <property type="protein sequence ID" value="KOF89823.1"/>
    <property type="molecule type" value="Genomic_DNA"/>
</dbReference>
<gene>
    <name evidence="2" type="ORF">OCBIM_22012568mg</name>
</gene>
<feature type="non-terminal residue" evidence="2">
    <location>
        <position position="1"/>
    </location>
</feature>
<organism evidence="2">
    <name type="scientific">Octopus bimaculoides</name>
    <name type="common">California two-spotted octopus</name>
    <dbReference type="NCBI Taxonomy" id="37653"/>
    <lineage>
        <taxon>Eukaryota</taxon>
        <taxon>Metazoa</taxon>
        <taxon>Spiralia</taxon>
        <taxon>Lophotrochozoa</taxon>
        <taxon>Mollusca</taxon>
        <taxon>Cephalopoda</taxon>
        <taxon>Coleoidea</taxon>
        <taxon>Octopodiformes</taxon>
        <taxon>Octopoda</taxon>
        <taxon>Incirrata</taxon>
        <taxon>Octopodidae</taxon>
        <taxon>Octopus</taxon>
    </lineage>
</organism>
<feature type="region of interest" description="Disordered" evidence="1">
    <location>
        <begin position="1"/>
        <end position="50"/>
    </location>
</feature>
<sequence>RGRERVGQKECACMRQRKKEERESKKGKSSERGERERKRGKKGRRPLMSFNVSVFSVREREKERQYVL</sequence>
<dbReference type="AlphaFoldDB" id="A0A0L8HKP6"/>
<accession>A0A0L8HKP6</accession>
<reference evidence="2" key="1">
    <citation type="submission" date="2015-07" db="EMBL/GenBank/DDBJ databases">
        <title>MeaNS - Measles Nucleotide Surveillance Program.</title>
        <authorList>
            <person name="Tran T."/>
            <person name="Druce J."/>
        </authorList>
    </citation>
    <scope>NUCLEOTIDE SEQUENCE</scope>
    <source>
        <strain evidence="2">UCB-OBI-ISO-001</strain>
        <tissue evidence="2">Gonad</tissue>
    </source>
</reference>
<name>A0A0L8HKP6_OCTBM</name>
<proteinExistence type="predicted"/>